<evidence type="ECO:0000256" key="1">
    <source>
        <dbReference type="SAM" id="Phobius"/>
    </source>
</evidence>
<feature type="transmembrane region" description="Helical" evidence="1">
    <location>
        <begin position="24"/>
        <end position="42"/>
    </location>
</feature>
<keyword evidence="1" id="KW-0812">Transmembrane</keyword>
<keyword evidence="1" id="KW-1133">Transmembrane helix</keyword>
<sequence length="44" mass="4955">MMWFMFFCLGVAVANTSNSYPNAIIFVAWSVLVYMLAINGAFKD</sequence>
<accession>A0A8S5N267</accession>
<keyword evidence="1" id="KW-0472">Membrane</keyword>
<dbReference type="EMBL" id="BK015046">
    <property type="protein sequence ID" value="DAD88702.1"/>
    <property type="molecule type" value="Genomic_DNA"/>
</dbReference>
<proteinExistence type="predicted"/>
<reference evidence="2" key="1">
    <citation type="journal article" date="2021" name="Proc. Natl. Acad. Sci. U.S.A.">
        <title>A Catalog of Tens of Thousands of Viruses from Human Metagenomes Reveals Hidden Associations with Chronic Diseases.</title>
        <authorList>
            <person name="Tisza M.J."/>
            <person name="Buck C.B."/>
        </authorList>
    </citation>
    <scope>NUCLEOTIDE SEQUENCE</scope>
    <source>
        <strain evidence="2">Ctikv1</strain>
    </source>
</reference>
<organism evidence="2">
    <name type="scientific">Caudovirales sp. ctikv1</name>
    <dbReference type="NCBI Taxonomy" id="2826781"/>
    <lineage>
        <taxon>Viruses</taxon>
        <taxon>Duplodnaviria</taxon>
        <taxon>Heunggongvirae</taxon>
        <taxon>Uroviricota</taxon>
        <taxon>Caudoviricetes</taxon>
    </lineage>
</organism>
<protein>
    <submittedName>
        <fullName evidence="2">Uncharacterized protein</fullName>
    </submittedName>
</protein>
<name>A0A8S5N267_9CAUD</name>
<evidence type="ECO:0000313" key="2">
    <source>
        <dbReference type="EMBL" id="DAD88702.1"/>
    </source>
</evidence>